<keyword evidence="4" id="KW-0539">Nucleus</keyword>
<feature type="compositionally biased region" description="Basic and acidic residues" evidence="6">
    <location>
        <begin position="112"/>
        <end position="126"/>
    </location>
</feature>
<dbReference type="RefSeq" id="XP_052905786.1">
    <property type="nucleotide sequence ID" value="XM_053047961.1"/>
</dbReference>
<dbReference type="Gene3D" id="3.30.70.330">
    <property type="match status" value="3"/>
</dbReference>
<feature type="region of interest" description="Disordered" evidence="6">
    <location>
        <begin position="215"/>
        <end position="243"/>
    </location>
</feature>
<comment type="caution">
    <text evidence="8">The sequence shown here is derived from an EMBL/GenBank/DDBJ whole genome shotgun (WGS) entry which is preliminary data.</text>
</comment>
<dbReference type="PANTHER" id="PTHR48039">
    <property type="entry name" value="RNA-BINDING MOTIF PROTEIN 14B"/>
    <property type="match status" value="1"/>
</dbReference>
<protein>
    <recommendedName>
        <fullName evidence="7">RRM domain-containing protein</fullName>
    </recommendedName>
</protein>
<reference evidence="8 9" key="1">
    <citation type="journal article" date="2014" name="Genome Announc.">
        <title>Genome Sequence of the Microsporidian Species Nematocida sp1 Strain ERTm6 (ATCC PRA-372).</title>
        <authorList>
            <person name="Bakowski M.A."/>
            <person name="Priest M."/>
            <person name="Young S."/>
            <person name="Cuomo C.A."/>
            <person name="Troemel E.R."/>
        </authorList>
    </citation>
    <scope>NUCLEOTIDE SEQUENCE [LARGE SCALE GENOMIC DNA]</scope>
    <source>
        <strain evidence="8 9">ERTm6</strain>
    </source>
</reference>
<sequence>MQESAKNETYNKQHRVIATNMPFNISDEDILKHFNGAVSLERHAKKGVATGAVFIQCANTTDVNRFIKTLDGSKLAGREIRVAQLEDREVYKAKQKFGDNEDENAYGRQKRKEYEANKGSERRKLPEGEENRTVFITNISFKDTEEEVKEVFGAFGEVEQCTLVMNRETNAPTGRAFVLFKHQDSCKEALREQVTLNDRVLVVLKYVSPDVLKQRESDQKEKDYQREKTIKDRQEGVLEPRDPSKISSCRVHISHMDKKHTRKSISKVIENYFEKLHGKKLKLRGVNLTSNSAKRNPGYCFITFKFPEDAQLFLESQGKMRREIGGKMTAEYAMESKEFQERGIKKKPSKEDRIEKRNRKERESQRREERA</sequence>
<evidence type="ECO:0000313" key="9">
    <source>
        <dbReference type="Proteomes" id="UP000054524"/>
    </source>
</evidence>
<dbReference type="InterPro" id="IPR012677">
    <property type="entry name" value="Nucleotide-bd_a/b_plait_sf"/>
</dbReference>
<evidence type="ECO:0000313" key="8">
    <source>
        <dbReference type="EMBL" id="KFG27231.1"/>
    </source>
</evidence>
<feature type="domain" description="RRM" evidence="7">
    <location>
        <begin position="14"/>
        <end position="87"/>
    </location>
</feature>
<feature type="domain" description="RRM" evidence="7">
    <location>
        <begin position="132"/>
        <end position="219"/>
    </location>
</feature>
<dbReference type="EMBL" id="AKIJ01000001">
    <property type="protein sequence ID" value="KFG27231.1"/>
    <property type="molecule type" value="Genomic_DNA"/>
</dbReference>
<dbReference type="GeneID" id="77675281"/>
<dbReference type="InterPro" id="IPR035979">
    <property type="entry name" value="RBD_domain_sf"/>
</dbReference>
<feature type="domain" description="RRM" evidence="7">
    <location>
        <begin position="249"/>
        <end position="351"/>
    </location>
</feature>
<feature type="region of interest" description="Disordered" evidence="6">
    <location>
        <begin position="101"/>
        <end position="126"/>
    </location>
</feature>
<dbReference type="AlphaFoldDB" id="A0A086J513"/>
<dbReference type="InterPro" id="IPR000504">
    <property type="entry name" value="RRM_dom"/>
</dbReference>
<gene>
    <name evidence="8" type="ORF">NESG_00308</name>
</gene>
<keyword evidence="3 5" id="KW-0694">RNA-binding</keyword>
<dbReference type="GO" id="GO:0005634">
    <property type="term" value="C:nucleus"/>
    <property type="evidence" value="ECO:0007669"/>
    <property type="project" value="UniProtKB-SubCell"/>
</dbReference>
<evidence type="ECO:0000256" key="1">
    <source>
        <dbReference type="ARBA" id="ARBA00004123"/>
    </source>
</evidence>
<evidence type="ECO:0000256" key="4">
    <source>
        <dbReference type="ARBA" id="ARBA00023242"/>
    </source>
</evidence>
<accession>A0A086J513</accession>
<dbReference type="HOGENOM" id="CLU_802095_0_0_1"/>
<dbReference type="OrthoDB" id="272703at2759"/>
<dbReference type="PROSITE" id="PS50102">
    <property type="entry name" value="RRM"/>
    <property type="match status" value="3"/>
</dbReference>
<organism evidence="8 9">
    <name type="scientific">Nematocida ausubeli (strain ATCC PRA-371 / ERTm2)</name>
    <name type="common">Nematode killer fungus</name>
    <dbReference type="NCBI Taxonomy" id="1913371"/>
    <lineage>
        <taxon>Eukaryota</taxon>
        <taxon>Fungi</taxon>
        <taxon>Fungi incertae sedis</taxon>
        <taxon>Microsporidia</taxon>
        <taxon>Nematocida</taxon>
    </lineage>
</organism>
<name>A0A086J513_NEMA1</name>
<dbReference type="GO" id="GO:0003729">
    <property type="term" value="F:mRNA binding"/>
    <property type="evidence" value="ECO:0007669"/>
    <property type="project" value="TreeGrafter"/>
</dbReference>
<evidence type="ECO:0000256" key="2">
    <source>
        <dbReference type="ARBA" id="ARBA00022737"/>
    </source>
</evidence>
<dbReference type="InterPro" id="IPR051945">
    <property type="entry name" value="RRM_MRD1_RNA_proc_ribogen"/>
</dbReference>
<evidence type="ECO:0000256" key="3">
    <source>
        <dbReference type="ARBA" id="ARBA00022884"/>
    </source>
</evidence>
<evidence type="ECO:0000259" key="7">
    <source>
        <dbReference type="PROSITE" id="PS50102"/>
    </source>
</evidence>
<dbReference type="Pfam" id="PF00076">
    <property type="entry name" value="RRM_1"/>
    <property type="match status" value="1"/>
</dbReference>
<dbReference type="PANTHER" id="PTHR48039:SF5">
    <property type="entry name" value="RNA-BINDING PROTEIN 28"/>
    <property type="match status" value="1"/>
</dbReference>
<proteinExistence type="predicted"/>
<evidence type="ECO:0000256" key="6">
    <source>
        <dbReference type="SAM" id="MobiDB-lite"/>
    </source>
</evidence>
<comment type="subcellular location">
    <subcellularLocation>
        <location evidence="1">Nucleus</location>
    </subcellularLocation>
</comment>
<keyword evidence="2" id="KW-0677">Repeat</keyword>
<keyword evidence="9" id="KW-1185">Reference proteome</keyword>
<dbReference type="Proteomes" id="UP000054524">
    <property type="component" value="Unassembled WGS sequence"/>
</dbReference>
<dbReference type="SUPFAM" id="SSF54928">
    <property type="entry name" value="RNA-binding domain, RBD"/>
    <property type="match status" value="3"/>
</dbReference>
<feature type="region of interest" description="Disordered" evidence="6">
    <location>
        <begin position="335"/>
        <end position="371"/>
    </location>
</feature>
<dbReference type="SMART" id="SM00360">
    <property type="entry name" value="RRM"/>
    <property type="match status" value="3"/>
</dbReference>
<dbReference type="CDD" id="cd00590">
    <property type="entry name" value="RRM_SF"/>
    <property type="match status" value="2"/>
</dbReference>
<evidence type="ECO:0000256" key="5">
    <source>
        <dbReference type="PROSITE-ProRule" id="PRU00176"/>
    </source>
</evidence>